<evidence type="ECO:0000313" key="3">
    <source>
        <dbReference type="EMBL" id="VDK79040.1"/>
    </source>
</evidence>
<feature type="chain" id="PRO_5018190871" description="EGF-like domain-containing protein" evidence="2">
    <location>
        <begin position="20"/>
        <end position="279"/>
    </location>
</feature>
<evidence type="ECO:0000313" key="4">
    <source>
        <dbReference type="Proteomes" id="UP000277928"/>
    </source>
</evidence>
<reference evidence="3 4" key="1">
    <citation type="submission" date="2018-08" db="EMBL/GenBank/DDBJ databases">
        <authorList>
            <person name="Laetsch R D."/>
            <person name="Stevens L."/>
            <person name="Kumar S."/>
            <person name="Blaxter L. M."/>
        </authorList>
    </citation>
    <scope>NUCLEOTIDE SEQUENCE [LARGE SCALE GENOMIC DNA]</scope>
</reference>
<name>A0A3P6TIN1_LITSI</name>
<dbReference type="AlphaFoldDB" id="A0A3P6TIN1"/>
<protein>
    <recommendedName>
        <fullName evidence="5">EGF-like domain-containing protein</fullName>
    </recommendedName>
</protein>
<dbReference type="OrthoDB" id="5824711at2759"/>
<evidence type="ECO:0000256" key="1">
    <source>
        <dbReference type="SAM" id="Phobius"/>
    </source>
</evidence>
<evidence type="ECO:0008006" key="5">
    <source>
        <dbReference type="Google" id="ProtNLM"/>
    </source>
</evidence>
<dbReference type="STRING" id="42156.A0A3P6TIN1"/>
<keyword evidence="2" id="KW-0732">Signal</keyword>
<feature type="transmembrane region" description="Helical" evidence="1">
    <location>
        <begin position="139"/>
        <end position="160"/>
    </location>
</feature>
<dbReference type="OMA" id="IECHRAQ"/>
<keyword evidence="1" id="KW-1133">Transmembrane helix</keyword>
<dbReference type="Proteomes" id="UP000277928">
    <property type="component" value="Unassembled WGS sequence"/>
</dbReference>
<keyword evidence="1" id="KW-0472">Membrane</keyword>
<gene>
    <name evidence="3" type="ORF">NLS_LOCUS4323</name>
</gene>
<sequence length="279" mass="31772">MDLTLLTAAKHLLILCCNGGVPFIDLHNQSNLREKHKSTQTVDPTDWIAVDTSGMCTFPASLGSELNFSIINSLDALRIPSKMELGACDLFNLTFSDIQDEELFERSKGEVKCRCPLRRIGLSCELEAFKNVESIDHSFFSTISSILLILIFGALIITIMRCGFCDCFGPFFLCRKKDELDTPLDQNTLNRCLELVEAHEARQNNLLKSAEHQRPLISTVYDTCAPYQTTTMHQFEPFHNFHNRNYWLHTPPPSYKSVEMQMEKDQIESLLESTNNARI</sequence>
<evidence type="ECO:0000256" key="2">
    <source>
        <dbReference type="SAM" id="SignalP"/>
    </source>
</evidence>
<feature type="signal peptide" evidence="2">
    <location>
        <begin position="1"/>
        <end position="19"/>
    </location>
</feature>
<keyword evidence="1" id="KW-0812">Transmembrane</keyword>
<accession>A0A3P6TIN1</accession>
<proteinExistence type="predicted"/>
<dbReference type="EMBL" id="UYRX01000273">
    <property type="protein sequence ID" value="VDK79040.1"/>
    <property type="molecule type" value="Genomic_DNA"/>
</dbReference>
<organism evidence="3 4">
    <name type="scientific">Litomosoides sigmodontis</name>
    <name type="common">Filarial nematode worm</name>
    <dbReference type="NCBI Taxonomy" id="42156"/>
    <lineage>
        <taxon>Eukaryota</taxon>
        <taxon>Metazoa</taxon>
        <taxon>Ecdysozoa</taxon>
        <taxon>Nematoda</taxon>
        <taxon>Chromadorea</taxon>
        <taxon>Rhabditida</taxon>
        <taxon>Spirurina</taxon>
        <taxon>Spiruromorpha</taxon>
        <taxon>Filarioidea</taxon>
        <taxon>Onchocercidae</taxon>
        <taxon>Litomosoides</taxon>
    </lineage>
</organism>
<keyword evidence="4" id="KW-1185">Reference proteome</keyword>